<dbReference type="Gene3D" id="1.10.20.60">
    <property type="entry name" value="Glu-tRNAGln amidotransferase C subunit, N-terminal domain"/>
    <property type="match status" value="1"/>
</dbReference>
<comment type="function">
    <text evidence="1">Allows the formation of correctly charged Asn-tRNA(Asn) or Gln-tRNA(Gln) through the transamidation of misacylated Asp-tRNA(Asn) or Glu-tRNA(Gln) in organisms which lack either or both of asparaginyl-tRNA or glutaminyl-tRNA synthetases. The reaction takes place in the presence of glutamine and ATP through an activated phospho-Asp-tRNA(Asn) or phospho-Glu-tRNA(Gln).</text>
</comment>
<name>A0A8J7PAX3_9BACT</name>
<comment type="caution">
    <text evidence="2">The sequence shown here is derived from an EMBL/GenBank/DDBJ whole genome shotgun (WGS) entry which is preliminary data.</text>
</comment>
<reference evidence="2" key="1">
    <citation type="submission" date="2021-02" db="EMBL/GenBank/DDBJ databases">
        <title>Genome-Resolved Metagenomics of a Microbial Community Performing Photosynthetic Biological Nutrient Removal.</title>
        <authorList>
            <person name="Mcdaniel E.A."/>
        </authorList>
    </citation>
    <scope>NUCLEOTIDE SEQUENCE</scope>
    <source>
        <strain evidence="2">UWPOB_OBS1</strain>
    </source>
</reference>
<protein>
    <recommendedName>
        <fullName evidence="1">Aspartyl/glutamyl-tRNA(Asn/Gln) amidotransferase subunit C</fullName>
        <shortName evidence="1">Asp/Glu-ADT subunit C</shortName>
        <ecNumber evidence="1">6.3.5.-</ecNumber>
    </recommendedName>
</protein>
<dbReference type="GO" id="GO:0006450">
    <property type="term" value="P:regulation of translational fidelity"/>
    <property type="evidence" value="ECO:0007669"/>
    <property type="project" value="InterPro"/>
</dbReference>
<evidence type="ECO:0000313" key="3">
    <source>
        <dbReference type="Proteomes" id="UP000664277"/>
    </source>
</evidence>
<dbReference type="HAMAP" id="MF_00122">
    <property type="entry name" value="GatC"/>
    <property type="match status" value="1"/>
</dbReference>
<dbReference type="InterPro" id="IPR003837">
    <property type="entry name" value="GatC"/>
</dbReference>
<dbReference type="Pfam" id="PF02686">
    <property type="entry name" value="GatC"/>
    <property type="match status" value="1"/>
</dbReference>
<dbReference type="InterPro" id="IPR036113">
    <property type="entry name" value="Asp/Glu-ADT_sf_sub_c"/>
</dbReference>
<comment type="subunit">
    <text evidence="1">Heterotrimer of A, B and C subunits.</text>
</comment>
<dbReference type="GO" id="GO:0005524">
    <property type="term" value="F:ATP binding"/>
    <property type="evidence" value="ECO:0007669"/>
    <property type="project" value="UniProtKB-KW"/>
</dbReference>
<proteinExistence type="inferred from homology"/>
<dbReference type="NCBIfam" id="TIGR00135">
    <property type="entry name" value="gatC"/>
    <property type="match status" value="1"/>
</dbReference>
<keyword evidence="1" id="KW-0067">ATP-binding</keyword>
<dbReference type="PANTHER" id="PTHR15004">
    <property type="entry name" value="GLUTAMYL-TRNA(GLN) AMIDOTRANSFERASE SUBUNIT C, MITOCHONDRIAL"/>
    <property type="match status" value="1"/>
</dbReference>
<evidence type="ECO:0000256" key="1">
    <source>
        <dbReference type="HAMAP-Rule" id="MF_00122"/>
    </source>
</evidence>
<keyword evidence="1" id="KW-0547">Nucleotide-binding</keyword>
<dbReference type="GO" id="GO:0006412">
    <property type="term" value="P:translation"/>
    <property type="evidence" value="ECO:0007669"/>
    <property type="project" value="UniProtKB-UniRule"/>
</dbReference>
<comment type="catalytic activity">
    <reaction evidence="1">
        <text>L-aspartyl-tRNA(Asn) + L-glutamine + ATP + H2O = L-asparaginyl-tRNA(Asn) + L-glutamate + ADP + phosphate + 2 H(+)</text>
        <dbReference type="Rhea" id="RHEA:14513"/>
        <dbReference type="Rhea" id="RHEA-COMP:9674"/>
        <dbReference type="Rhea" id="RHEA-COMP:9677"/>
        <dbReference type="ChEBI" id="CHEBI:15377"/>
        <dbReference type="ChEBI" id="CHEBI:15378"/>
        <dbReference type="ChEBI" id="CHEBI:29985"/>
        <dbReference type="ChEBI" id="CHEBI:30616"/>
        <dbReference type="ChEBI" id="CHEBI:43474"/>
        <dbReference type="ChEBI" id="CHEBI:58359"/>
        <dbReference type="ChEBI" id="CHEBI:78515"/>
        <dbReference type="ChEBI" id="CHEBI:78516"/>
        <dbReference type="ChEBI" id="CHEBI:456216"/>
    </reaction>
</comment>
<accession>A0A8J7PAX3</accession>
<dbReference type="SUPFAM" id="SSF141000">
    <property type="entry name" value="Glu-tRNAGln amidotransferase C subunit"/>
    <property type="match status" value="1"/>
</dbReference>
<dbReference type="EMBL" id="JAFLCK010000002">
    <property type="protein sequence ID" value="MBN8659246.1"/>
    <property type="molecule type" value="Genomic_DNA"/>
</dbReference>
<dbReference type="EC" id="6.3.5.-" evidence="1"/>
<sequence>MISIDDVKHVAKLARLSLTDEECRKHSEELSRIIEFFDELKGIDTEGVEPMSHPISAANALRPDQVVRAFSREELMACAPVKDGNFFKVPKIGE</sequence>
<dbReference type="Proteomes" id="UP000664277">
    <property type="component" value="Unassembled WGS sequence"/>
</dbReference>
<keyword evidence="1" id="KW-0436">Ligase</keyword>
<gene>
    <name evidence="1 2" type="primary">gatC</name>
    <name evidence="2" type="ORF">J0M35_02710</name>
</gene>
<keyword evidence="1" id="KW-0648">Protein biosynthesis</keyword>
<comment type="similarity">
    <text evidence="1">Belongs to the GatC family.</text>
</comment>
<organism evidence="2 3">
    <name type="scientific">Candidatus Obscuribacter phosphatis</name>
    <dbReference type="NCBI Taxonomy" id="1906157"/>
    <lineage>
        <taxon>Bacteria</taxon>
        <taxon>Bacillati</taxon>
        <taxon>Candidatus Melainabacteria</taxon>
        <taxon>Candidatus Obscuribacterales</taxon>
        <taxon>Candidatus Obscuribacteraceae</taxon>
        <taxon>Candidatus Obscuribacter</taxon>
    </lineage>
</organism>
<dbReference type="PANTHER" id="PTHR15004:SF0">
    <property type="entry name" value="GLUTAMYL-TRNA(GLN) AMIDOTRANSFERASE SUBUNIT C, MITOCHONDRIAL"/>
    <property type="match status" value="1"/>
</dbReference>
<dbReference type="GO" id="GO:0050567">
    <property type="term" value="F:glutaminyl-tRNA synthase (glutamine-hydrolyzing) activity"/>
    <property type="evidence" value="ECO:0007669"/>
    <property type="project" value="UniProtKB-UniRule"/>
</dbReference>
<evidence type="ECO:0000313" key="2">
    <source>
        <dbReference type="EMBL" id="MBN8659246.1"/>
    </source>
</evidence>
<comment type="catalytic activity">
    <reaction evidence="1">
        <text>L-glutamyl-tRNA(Gln) + L-glutamine + ATP + H2O = L-glutaminyl-tRNA(Gln) + L-glutamate + ADP + phosphate + H(+)</text>
        <dbReference type="Rhea" id="RHEA:17521"/>
        <dbReference type="Rhea" id="RHEA-COMP:9681"/>
        <dbReference type="Rhea" id="RHEA-COMP:9684"/>
        <dbReference type="ChEBI" id="CHEBI:15377"/>
        <dbReference type="ChEBI" id="CHEBI:15378"/>
        <dbReference type="ChEBI" id="CHEBI:29985"/>
        <dbReference type="ChEBI" id="CHEBI:30616"/>
        <dbReference type="ChEBI" id="CHEBI:43474"/>
        <dbReference type="ChEBI" id="CHEBI:58359"/>
        <dbReference type="ChEBI" id="CHEBI:78520"/>
        <dbReference type="ChEBI" id="CHEBI:78521"/>
        <dbReference type="ChEBI" id="CHEBI:456216"/>
    </reaction>
</comment>
<dbReference type="GO" id="GO:0070681">
    <property type="term" value="P:glutaminyl-tRNAGln biosynthesis via transamidation"/>
    <property type="evidence" value="ECO:0007669"/>
    <property type="project" value="TreeGrafter"/>
</dbReference>
<dbReference type="AlphaFoldDB" id="A0A8J7PAX3"/>